<dbReference type="EMBL" id="JAGHKO010000006">
    <property type="protein sequence ID" value="MBO9203392.1"/>
    <property type="molecule type" value="Genomic_DNA"/>
</dbReference>
<protein>
    <submittedName>
        <fullName evidence="1">Uncharacterized protein</fullName>
    </submittedName>
</protein>
<gene>
    <name evidence="1" type="ORF">J7I42_24115</name>
</gene>
<keyword evidence="2" id="KW-1185">Reference proteome</keyword>
<proteinExistence type="predicted"/>
<sequence length="109" mass="12207">MSGQKKTGSIFMLDVNGNRANEMLSSLLPNELIIKANRSFIFFLRSPLNGLVSHGEETSAGFQRVLADRIKNRLYSYYSINDNGAIDDSATIKVDSNFLIEYKEPLVTD</sequence>
<evidence type="ECO:0000313" key="2">
    <source>
        <dbReference type="Proteomes" id="UP000677244"/>
    </source>
</evidence>
<accession>A0ABS3YZN9</accession>
<dbReference type="RefSeq" id="WP_209141445.1">
    <property type="nucleotide sequence ID" value="NZ_JAGHKO010000006.1"/>
</dbReference>
<dbReference type="Proteomes" id="UP000677244">
    <property type="component" value="Unassembled WGS sequence"/>
</dbReference>
<comment type="caution">
    <text evidence="1">The sequence shown here is derived from an EMBL/GenBank/DDBJ whole genome shotgun (WGS) entry which is preliminary data.</text>
</comment>
<organism evidence="1 2">
    <name type="scientific">Niastella soli</name>
    <dbReference type="NCBI Taxonomy" id="2821487"/>
    <lineage>
        <taxon>Bacteria</taxon>
        <taxon>Pseudomonadati</taxon>
        <taxon>Bacteroidota</taxon>
        <taxon>Chitinophagia</taxon>
        <taxon>Chitinophagales</taxon>
        <taxon>Chitinophagaceae</taxon>
        <taxon>Niastella</taxon>
    </lineage>
</organism>
<reference evidence="1 2" key="1">
    <citation type="submission" date="2021-03" db="EMBL/GenBank/DDBJ databases">
        <title>Assistant Professor.</title>
        <authorList>
            <person name="Huq M.A."/>
        </authorList>
    </citation>
    <scope>NUCLEOTIDE SEQUENCE [LARGE SCALE GENOMIC DNA]</scope>
    <source>
        <strain evidence="1 2">MAH-29</strain>
    </source>
</reference>
<name>A0ABS3YZN9_9BACT</name>
<evidence type="ECO:0000313" key="1">
    <source>
        <dbReference type="EMBL" id="MBO9203392.1"/>
    </source>
</evidence>